<dbReference type="EMBL" id="LR797152">
    <property type="protein sequence ID" value="CAB4189666.1"/>
    <property type="molecule type" value="Genomic_DNA"/>
</dbReference>
<name>A0A6J5MCF8_9CAUD</name>
<evidence type="ECO:0000313" key="2">
    <source>
        <dbReference type="EMBL" id="CAB4180572.1"/>
    </source>
</evidence>
<evidence type="ECO:0000313" key="3">
    <source>
        <dbReference type="EMBL" id="CAB4189666.1"/>
    </source>
</evidence>
<sequence length="111" mass="12145">MRRGDGDLVGLLGTLIEKTRPQRADVSFDGRRRTGGEKMLTTLKTYRNCESATKVAVIMDGQCVGLDVQAGTCVRRTFNGGYAVIRTAGDRLVCVFLNEGDARRYNSALRG</sequence>
<protein>
    <submittedName>
        <fullName evidence="1">Uncharacterized protein</fullName>
    </submittedName>
</protein>
<accession>A0A6J5MCF8</accession>
<proteinExistence type="predicted"/>
<evidence type="ECO:0000313" key="1">
    <source>
        <dbReference type="EMBL" id="CAB4143871.1"/>
    </source>
</evidence>
<dbReference type="EMBL" id="LR796996">
    <property type="protein sequence ID" value="CAB4180572.1"/>
    <property type="molecule type" value="Genomic_DNA"/>
</dbReference>
<dbReference type="EMBL" id="LR796439">
    <property type="protein sequence ID" value="CAB4143871.1"/>
    <property type="molecule type" value="Genomic_DNA"/>
</dbReference>
<gene>
    <name evidence="2" type="ORF">UFOVP1045_53</name>
    <name evidence="3" type="ORF">UFOVP1194_7</name>
    <name evidence="4" type="ORF">UFOVP1641_3</name>
    <name evidence="1" type="ORF">UFOVP466_6</name>
</gene>
<dbReference type="EMBL" id="LR797505">
    <property type="protein sequence ID" value="CAB4221766.1"/>
    <property type="molecule type" value="Genomic_DNA"/>
</dbReference>
<organism evidence="1">
    <name type="scientific">uncultured Caudovirales phage</name>
    <dbReference type="NCBI Taxonomy" id="2100421"/>
    <lineage>
        <taxon>Viruses</taxon>
        <taxon>Duplodnaviria</taxon>
        <taxon>Heunggongvirae</taxon>
        <taxon>Uroviricota</taxon>
        <taxon>Caudoviricetes</taxon>
        <taxon>Peduoviridae</taxon>
        <taxon>Maltschvirus</taxon>
        <taxon>Maltschvirus maltsch</taxon>
    </lineage>
</organism>
<reference evidence="1" key="1">
    <citation type="submission" date="2020-04" db="EMBL/GenBank/DDBJ databases">
        <authorList>
            <person name="Chiriac C."/>
            <person name="Salcher M."/>
            <person name="Ghai R."/>
            <person name="Kavagutti S V."/>
        </authorList>
    </citation>
    <scope>NUCLEOTIDE SEQUENCE</scope>
</reference>
<evidence type="ECO:0000313" key="4">
    <source>
        <dbReference type="EMBL" id="CAB4221766.1"/>
    </source>
</evidence>